<protein>
    <submittedName>
        <fullName evidence="3">Uncharacterized protein</fullName>
    </submittedName>
</protein>
<organism evidence="3 4">
    <name type="scientific">Diplocarpon rosae</name>
    <dbReference type="NCBI Taxonomy" id="946125"/>
    <lineage>
        <taxon>Eukaryota</taxon>
        <taxon>Fungi</taxon>
        <taxon>Dikarya</taxon>
        <taxon>Ascomycota</taxon>
        <taxon>Pezizomycotina</taxon>
        <taxon>Leotiomycetes</taxon>
        <taxon>Helotiales</taxon>
        <taxon>Drepanopezizaceae</taxon>
        <taxon>Diplocarpon</taxon>
    </lineage>
</organism>
<feature type="chain" id="PRO_5041960146" evidence="2">
    <location>
        <begin position="19"/>
        <end position="66"/>
    </location>
</feature>
<sequence>MRFITVLLTLLASSIVAAQGPELEEKDLEARKTGDQGAAGGGTLESDGKTMHKPRNAVEAQVTSMP</sequence>
<comment type="caution">
    <text evidence="3">The sequence shown here is derived from an EMBL/GenBank/DDBJ whole genome shotgun (WGS) entry which is preliminary data.</text>
</comment>
<evidence type="ECO:0000256" key="2">
    <source>
        <dbReference type="SAM" id="SignalP"/>
    </source>
</evidence>
<evidence type="ECO:0000256" key="1">
    <source>
        <dbReference type="SAM" id="MobiDB-lite"/>
    </source>
</evidence>
<feature type="signal peptide" evidence="2">
    <location>
        <begin position="1"/>
        <end position="18"/>
    </location>
</feature>
<evidence type="ECO:0000313" key="4">
    <source>
        <dbReference type="Proteomes" id="UP001285354"/>
    </source>
</evidence>
<keyword evidence="4" id="KW-1185">Reference proteome</keyword>
<gene>
    <name evidence="3" type="ORF">QTJ16_005514</name>
</gene>
<dbReference type="Proteomes" id="UP001285354">
    <property type="component" value="Unassembled WGS sequence"/>
</dbReference>
<feature type="region of interest" description="Disordered" evidence="1">
    <location>
        <begin position="21"/>
        <end position="66"/>
    </location>
</feature>
<evidence type="ECO:0000313" key="3">
    <source>
        <dbReference type="EMBL" id="KAK2625145.1"/>
    </source>
</evidence>
<dbReference type="AlphaFoldDB" id="A0AAD9SYR8"/>
<reference evidence="3" key="1">
    <citation type="submission" date="2023-06" db="EMBL/GenBank/DDBJ databases">
        <title>Draft genome of Marssonina rosae.</title>
        <authorList>
            <person name="Cheng Q."/>
        </authorList>
    </citation>
    <scope>NUCLEOTIDE SEQUENCE</scope>
    <source>
        <strain evidence="3">R4</strain>
    </source>
</reference>
<dbReference type="EMBL" id="JAUBYV010000008">
    <property type="protein sequence ID" value="KAK2625145.1"/>
    <property type="molecule type" value="Genomic_DNA"/>
</dbReference>
<keyword evidence="2" id="KW-0732">Signal</keyword>
<proteinExistence type="predicted"/>
<accession>A0AAD9SYR8</accession>
<name>A0AAD9SYR8_9HELO</name>